<reference evidence="2 3" key="1">
    <citation type="journal article" date="2015" name="Stand. Genomic Sci.">
        <title>Genomic Encyclopedia of Bacterial and Archaeal Type Strains, Phase III: the genomes of soil and plant-associated and newly described type strains.</title>
        <authorList>
            <person name="Whitman W.B."/>
            <person name="Woyke T."/>
            <person name="Klenk H.P."/>
            <person name="Zhou Y."/>
            <person name="Lilburn T.G."/>
            <person name="Beck B.J."/>
            <person name="De Vos P."/>
            <person name="Vandamme P."/>
            <person name="Eisen J.A."/>
            <person name="Garrity G."/>
            <person name="Hugenholtz P."/>
            <person name="Kyrpides N.C."/>
        </authorList>
    </citation>
    <scope>NUCLEOTIDE SEQUENCE [LARGE SCALE GENOMIC DNA]</scope>
    <source>
        <strain evidence="2 3">VKM Ac-2538</strain>
    </source>
</reference>
<evidence type="ECO:0000256" key="1">
    <source>
        <dbReference type="SAM" id="MobiDB-lite"/>
    </source>
</evidence>
<evidence type="ECO:0000313" key="2">
    <source>
        <dbReference type="EMBL" id="TCO13997.1"/>
    </source>
</evidence>
<organism evidence="2 3">
    <name type="scientific">Kribbella orskensis</name>
    <dbReference type="NCBI Taxonomy" id="2512216"/>
    <lineage>
        <taxon>Bacteria</taxon>
        <taxon>Bacillati</taxon>
        <taxon>Actinomycetota</taxon>
        <taxon>Actinomycetes</taxon>
        <taxon>Propionibacteriales</taxon>
        <taxon>Kribbellaceae</taxon>
        <taxon>Kribbella</taxon>
    </lineage>
</organism>
<sequence length="134" mass="14672">MDALVNAIATATATGAELVLEPGEHLTKPGRNNRFETSGHGPSIRSQDPDSRATIKRPDSSIVLANPDDNHGLFFVPSGPPSDNDRLVIARVKKRGIWWFTPGSLGDRDIDVALPLGSNDQEIHRQVSWWPFPL</sequence>
<dbReference type="EMBL" id="SLWM01000021">
    <property type="protein sequence ID" value="TCO13997.1"/>
    <property type="molecule type" value="Genomic_DNA"/>
</dbReference>
<feature type="region of interest" description="Disordered" evidence="1">
    <location>
        <begin position="24"/>
        <end position="54"/>
    </location>
</feature>
<evidence type="ECO:0000313" key="3">
    <source>
        <dbReference type="Proteomes" id="UP000295818"/>
    </source>
</evidence>
<name>A0ABY2BBH3_9ACTN</name>
<dbReference type="Proteomes" id="UP000295818">
    <property type="component" value="Unassembled WGS sequence"/>
</dbReference>
<gene>
    <name evidence="2" type="ORF">EV644_12177</name>
</gene>
<accession>A0ABY2BBH3</accession>
<comment type="caution">
    <text evidence="2">The sequence shown here is derived from an EMBL/GenBank/DDBJ whole genome shotgun (WGS) entry which is preliminary data.</text>
</comment>
<proteinExistence type="predicted"/>
<keyword evidence="3" id="KW-1185">Reference proteome</keyword>
<dbReference type="RefSeq" id="WP_132194474.1">
    <property type="nucleotide sequence ID" value="NZ_SLWM01000021.1"/>
</dbReference>
<protein>
    <submittedName>
        <fullName evidence="2">Uncharacterized protein</fullName>
    </submittedName>
</protein>